<feature type="region of interest" description="Disordered" evidence="1">
    <location>
        <begin position="29"/>
        <end position="72"/>
    </location>
</feature>
<proteinExistence type="predicted"/>
<organism evidence="2 3">
    <name type="scientific">Phytophthora nicotianae P1976</name>
    <dbReference type="NCBI Taxonomy" id="1317066"/>
    <lineage>
        <taxon>Eukaryota</taxon>
        <taxon>Sar</taxon>
        <taxon>Stramenopiles</taxon>
        <taxon>Oomycota</taxon>
        <taxon>Peronosporomycetes</taxon>
        <taxon>Peronosporales</taxon>
        <taxon>Peronosporaceae</taxon>
        <taxon>Phytophthora</taxon>
    </lineage>
</organism>
<evidence type="ECO:0000256" key="1">
    <source>
        <dbReference type="SAM" id="MobiDB-lite"/>
    </source>
</evidence>
<evidence type="ECO:0000313" key="3">
    <source>
        <dbReference type="Proteomes" id="UP000028582"/>
    </source>
</evidence>
<dbReference type="AlphaFoldDB" id="A0A081B3E8"/>
<dbReference type="EMBL" id="ANJA01000153">
    <property type="protein sequence ID" value="ETO85659.1"/>
    <property type="molecule type" value="Genomic_DNA"/>
</dbReference>
<dbReference type="Proteomes" id="UP000028582">
    <property type="component" value="Unassembled WGS sequence"/>
</dbReference>
<reference evidence="2 3" key="1">
    <citation type="submission" date="2013-11" db="EMBL/GenBank/DDBJ databases">
        <title>The Genome Sequence of Phytophthora parasitica P1976.</title>
        <authorList>
            <consortium name="The Broad Institute Genomics Platform"/>
            <person name="Russ C."/>
            <person name="Tyler B."/>
            <person name="Panabieres F."/>
            <person name="Shan W."/>
            <person name="Tripathy S."/>
            <person name="Grunwald N."/>
            <person name="Machado M."/>
            <person name="Johnson C.S."/>
            <person name="Walker B."/>
            <person name="Young S."/>
            <person name="Zeng Q."/>
            <person name="Gargeya S."/>
            <person name="Fitzgerald M."/>
            <person name="Haas B."/>
            <person name="Abouelleil A."/>
            <person name="Allen A.W."/>
            <person name="Alvarado L."/>
            <person name="Arachchi H.M."/>
            <person name="Berlin A.M."/>
            <person name="Chapman S.B."/>
            <person name="Gainer-Dewar J."/>
            <person name="Goldberg J."/>
            <person name="Griggs A."/>
            <person name="Gujja S."/>
            <person name="Hansen M."/>
            <person name="Howarth C."/>
            <person name="Imamovic A."/>
            <person name="Ireland A."/>
            <person name="Larimer J."/>
            <person name="McCowan C."/>
            <person name="Murphy C."/>
            <person name="Pearson M."/>
            <person name="Poon T.W."/>
            <person name="Priest M."/>
            <person name="Roberts A."/>
            <person name="Saif S."/>
            <person name="Shea T."/>
            <person name="Sisk P."/>
            <person name="Sykes S."/>
            <person name="Wortman J."/>
            <person name="Nusbaum C."/>
            <person name="Birren B."/>
        </authorList>
    </citation>
    <scope>NUCLEOTIDE SEQUENCE [LARGE SCALE GENOMIC DNA]</scope>
    <source>
        <strain evidence="2 3">P1976</strain>
    </source>
</reference>
<feature type="compositionally biased region" description="Polar residues" evidence="1">
    <location>
        <begin position="58"/>
        <end position="67"/>
    </location>
</feature>
<accession>A0A081B3E8</accession>
<protein>
    <submittedName>
        <fullName evidence="2">Uncharacterized protein</fullName>
    </submittedName>
</protein>
<name>A0A081B3E8_PHYNI</name>
<gene>
    <name evidence="2" type="ORF">F444_00701</name>
</gene>
<sequence>EIDVFRFARINYGPLCKTSSCKRGVMVAGQGEASPPVPPAEGTQDSPSSDEESASEYVDSSDSNWSGGSVVDSITLDDDYETQESCEEVDVSEDDLSVLLVDESIAAKARRSGRLLRQQMLRGPRVGCRALVSFFNAHGEVRACNQSSYGYCCSHEGRQR</sequence>
<feature type="non-terminal residue" evidence="2">
    <location>
        <position position="1"/>
    </location>
</feature>
<comment type="caution">
    <text evidence="2">The sequence shown here is derived from an EMBL/GenBank/DDBJ whole genome shotgun (WGS) entry which is preliminary data.</text>
</comment>
<evidence type="ECO:0000313" key="2">
    <source>
        <dbReference type="EMBL" id="ETO85659.1"/>
    </source>
</evidence>